<accession>H1SDL5</accession>
<proteinExistence type="predicted"/>
<name>H1SDL5_9BURK</name>
<evidence type="ECO:0000256" key="1">
    <source>
        <dbReference type="SAM" id="MobiDB-lite"/>
    </source>
</evidence>
<sequence>MFAHDGVRESILHLVNAHPEAGRLLRPLLAYVGLFAPVKTEMRYERVAAILGEMVALIHAGTVRDAHGQEWPAPLEYWRLAFDEMIARRDTGGLKLPLKSHGYLTAIVAGMSNKAAASAERHTEAQRAGHAGTGTAPARLQTVTVSEPPARTIVPEHIRQDMLRAVGSRRAENLGDSK</sequence>
<protein>
    <submittedName>
        <fullName evidence="2">Uncharacterized protein</fullName>
    </submittedName>
</protein>
<gene>
    <name evidence="2" type="ORF">OR16_31604</name>
</gene>
<evidence type="ECO:0000313" key="3">
    <source>
        <dbReference type="Proteomes" id="UP000005808"/>
    </source>
</evidence>
<dbReference type="Proteomes" id="UP000005808">
    <property type="component" value="Unassembled WGS sequence"/>
</dbReference>
<reference evidence="2 3" key="1">
    <citation type="journal article" date="2012" name="J. Bacteriol.">
        <title>De Novo Genome Project of Cupriavidus basilensis OR16.</title>
        <authorList>
            <person name="Cserhati M."/>
            <person name="Kriszt B."/>
            <person name="Szoboszlay S."/>
            <person name="Toth A."/>
            <person name="Szabo I."/>
            <person name="Tancsics A."/>
            <person name="Nagy I."/>
            <person name="Horvath B."/>
            <person name="Nagy I."/>
            <person name="Kukolya J."/>
        </authorList>
    </citation>
    <scope>NUCLEOTIDE SEQUENCE [LARGE SCALE GENOMIC DNA]</scope>
    <source>
        <strain evidence="2 3">OR16</strain>
    </source>
</reference>
<evidence type="ECO:0000313" key="2">
    <source>
        <dbReference type="EMBL" id="EHP39400.1"/>
    </source>
</evidence>
<dbReference type="PATRIC" id="fig|1127483.3.peg.6307"/>
<organism evidence="2 3">
    <name type="scientific">Cupriavidus basilensis OR16</name>
    <dbReference type="NCBI Taxonomy" id="1127483"/>
    <lineage>
        <taxon>Bacteria</taxon>
        <taxon>Pseudomonadati</taxon>
        <taxon>Pseudomonadota</taxon>
        <taxon>Betaproteobacteria</taxon>
        <taxon>Burkholderiales</taxon>
        <taxon>Burkholderiaceae</taxon>
        <taxon>Cupriavidus</taxon>
    </lineage>
</organism>
<feature type="region of interest" description="Disordered" evidence="1">
    <location>
        <begin position="118"/>
        <end position="140"/>
    </location>
</feature>
<comment type="caution">
    <text evidence="2">The sequence shown here is derived from an EMBL/GenBank/DDBJ whole genome shotgun (WGS) entry which is preliminary data.</text>
</comment>
<dbReference type="AlphaFoldDB" id="H1SDL5"/>
<dbReference type="EMBL" id="AHJE01000093">
    <property type="protein sequence ID" value="EHP39400.1"/>
    <property type="molecule type" value="Genomic_DNA"/>
</dbReference>